<evidence type="ECO:0000256" key="1">
    <source>
        <dbReference type="ARBA" id="ARBA00004141"/>
    </source>
</evidence>
<evidence type="ECO:0000256" key="5">
    <source>
        <dbReference type="SAM" id="MobiDB-lite"/>
    </source>
</evidence>
<evidence type="ECO:0000259" key="7">
    <source>
        <dbReference type="Pfam" id="PF24763"/>
    </source>
</evidence>
<feature type="domain" description="CGL160/ATPI" evidence="7">
    <location>
        <begin position="212"/>
        <end position="324"/>
    </location>
</feature>
<evidence type="ECO:0000256" key="6">
    <source>
        <dbReference type="SAM" id="Phobius"/>
    </source>
</evidence>
<feature type="region of interest" description="Disordered" evidence="5">
    <location>
        <begin position="103"/>
        <end position="125"/>
    </location>
</feature>
<comment type="caution">
    <text evidence="8">The sequence shown here is derived from an EMBL/GenBank/DDBJ whole genome shotgun (WGS) entry which is preliminary data.</text>
</comment>
<evidence type="ECO:0000256" key="4">
    <source>
        <dbReference type="ARBA" id="ARBA00023136"/>
    </source>
</evidence>
<sequence length="334" mass="36938">MMTRKEKHRIYLCRDSLRWRGQAVTATLLCFFNMFPPTTKAIFTHPCPSAIAFGLCRGQGHQQHQHVPPRRDHQSIACSSSTLAVASPQRFQAWKHFSRLPSLRATDSTSPSSPPPPPSSSNRDAEALRRQRILAMQNEIVEEILLASDEEREKADAAKRALRQSTRRAIYEAYSQVGGEVNISEIGIPKKMTRMPKRAFADEEARKKEAISRGKPYAVRKFQLLFDSIWLSAIGLALCWAAFSLQTSVSYGLGAVLGFGYITLLGRTVEAMGTAGPGAGVGQARFAMVILLVLIAGKYRDFVQVIPALVGFSTYQVASFLQAFDTQDVTDKNG</sequence>
<gene>
    <name evidence="8" type="ORF">Naga_100180g3</name>
</gene>
<dbReference type="EMBL" id="AZIL01001162">
    <property type="protein sequence ID" value="EWM24725.1"/>
    <property type="molecule type" value="Genomic_DNA"/>
</dbReference>
<dbReference type="Proteomes" id="UP000019335">
    <property type="component" value="Chromosome 13"/>
</dbReference>
<organism evidence="8 9">
    <name type="scientific">Nannochloropsis gaditana</name>
    <dbReference type="NCBI Taxonomy" id="72520"/>
    <lineage>
        <taxon>Eukaryota</taxon>
        <taxon>Sar</taxon>
        <taxon>Stramenopiles</taxon>
        <taxon>Ochrophyta</taxon>
        <taxon>Eustigmatophyceae</taxon>
        <taxon>Eustigmatales</taxon>
        <taxon>Monodopsidaceae</taxon>
        <taxon>Nannochloropsis</taxon>
    </lineage>
</organism>
<dbReference type="OrthoDB" id="3700at2759"/>
<evidence type="ECO:0000313" key="9">
    <source>
        <dbReference type="Proteomes" id="UP000019335"/>
    </source>
</evidence>
<comment type="subcellular location">
    <subcellularLocation>
        <location evidence="1">Membrane</location>
        <topology evidence="1">Multi-pass membrane protein</topology>
    </subcellularLocation>
</comment>
<dbReference type="AlphaFoldDB" id="W7TCJ0"/>
<keyword evidence="2 6" id="KW-0812">Transmembrane</keyword>
<evidence type="ECO:0000256" key="2">
    <source>
        <dbReference type="ARBA" id="ARBA00022692"/>
    </source>
</evidence>
<name>W7TCJ0_9STRA</name>
<feature type="transmembrane region" description="Helical" evidence="6">
    <location>
        <begin position="224"/>
        <end position="243"/>
    </location>
</feature>
<accession>W7TCJ0</accession>
<proteinExistence type="predicted"/>
<keyword evidence="3 6" id="KW-1133">Transmembrane helix</keyword>
<keyword evidence="4 6" id="KW-0472">Membrane</keyword>
<evidence type="ECO:0000313" key="8">
    <source>
        <dbReference type="EMBL" id="EWM24725.1"/>
    </source>
</evidence>
<dbReference type="InterPro" id="IPR056309">
    <property type="entry name" value="CGL160/ATPI_dom"/>
</dbReference>
<reference evidence="8 9" key="1">
    <citation type="journal article" date="2014" name="Mol. Plant">
        <title>Chromosome Scale Genome Assembly and Transcriptome Profiling of Nannochloropsis gaditana in Nitrogen Depletion.</title>
        <authorList>
            <person name="Corteggiani Carpinelli E."/>
            <person name="Telatin A."/>
            <person name="Vitulo N."/>
            <person name="Forcato C."/>
            <person name="D'Angelo M."/>
            <person name="Schiavon R."/>
            <person name="Vezzi A."/>
            <person name="Giacometti G.M."/>
            <person name="Morosinotto T."/>
            <person name="Valle G."/>
        </authorList>
    </citation>
    <scope>NUCLEOTIDE SEQUENCE [LARGE SCALE GENOMIC DNA]</scope>
    <source>
        <strain evidence="8 9">B-31</strain>
    </source>
</reference>
<evidence type="ECO:0000256" key="3">
    <source>
        <dbReference type="ARBA" id="ARBA00022989"/>
    </source>
</evidence>
<keyword evidence="9" id="KW-1185">Reference proteome</keyword>
<dbReference type="GO" id="GO:0016020">
    <property type="term" value="C:membrane"/>
    <property type="evidence" value="ECO:0007669"/>
    <property type="project" value="UniProtKB-SubCell"/>
</dbReference>
<feature type="transmembrane region" description="Helical" evidence="6">
    <location>
        <begin position="278"/>
        <end position="296"/>
    </location>
</feature>
<protein>
    <recommendedName>
        <fullName evidence="7">CGL160/ATPI domain-containing protein</fullName>
    </recommendedName>
</protein>
<dbReference type="Pfam" id="PF24763">
    <property type="entry name" value="CGL160_C"/>
    <property type="match status" value="1"/>
</dbReference>
<feature type="transmembrane region" description="Helical" evidence="6">
    <location>
        <begin position="302"/>
        <end position="324"/>
    </location>
</feature>